<proteinExistence type="predicted"/>
<name>A0A2T1LRY3_9CHRO</name>
<dbReference type="Pfam" id="PF00069">
    <property type="entry name" value="Pkinase"/>
    <property type="match status" value="1"/>
</dbReference>
<evidence type="ECO:0000313" key="12">
    <source>
        <dbReference type="Proteomes" id="UP000239001"/>
    </source>
</evidence>
<reference evidence="11 12" key="1">
    <citation type="submission" date="2018-03" db="EMBL/GenBank/DDBJ databases">
        <title>The ancient ancestry and fast evolution of plastids.</title>
        <authorList>
            <person name="Moore K.R."/>
            <person name="Magnabosco C."/>
            <person name="Momper L."/>
            <person name="Gold D.A."/>
            <person name="Bosak T."/>
            <person name="Fournier G.P."/>
        </authorList>
    </citation>
    <scope>NUCLEOTIDE SEQUENCE [LARGE SCALE GENOMIC DNA]</scope>
    <source>
        <strain evidence="11 12">CCALA 016</strain>
    </source>
</reference>
<evidence type="ECO:0000256" key="2">
    <source>
        <dbReference type="ARBA" id="ARBA00022527"/>
    </source>
</evidence>
<evidence type="ECO:0000256" key="4">
    <source>
        <dbReference type="ARBA" id="ARBA00022741"/>
    </source>
</evidence>
<dbReference type="SMART" id="SM00220">
    <property type="entry name" value="S_TKc"/>
    <property type="match status" value="1"/>
</dbReference>
<organism evidence="11 12">
    <name type="scientific">Aphanothece hegewaldii CCALA 016</name>
    <dbReference type="NCBI Taxonomy" id="2107694"/>
    <lineage>
        <taxon>Bacteria</taxon>
        <taxon>Bacillati</taxon>
        <taxon>Cyanobacteriota</taxon>
        <taxon>Cyanophyceae</taxon>
        <taxon>Oscillatoriophycideae</taxon>
        <taxon>Chroococcales</taxon>
        <taxon>Aphanothecaceae</taxon>
        <taxon>Aphanothece</taxon>
    </lineage>
</organism>
<gene>
    <name evidence="11" type="ORF">C7H19_22370</name>
</gene>
<dbReference type="EC" id="2.7.11.1" evidence="1"/>
<dbReference type="Gene3D" id="3.30.200.20">
    <property type="entry name" value="Phosphorylase Kinase, domain 1"/>
    <property type="match status" value="1"/>
</dbReference>
<protein>
    <recommendedName>
        <fullName evidence="1">non-specific serine/threonine protein kinase</fullName>
        <ecNumber evidence="1">2.7.11.1</ecNumber>
    </recommendedName>
</protein>
<dbReference type="EMBL" id="PXOH01000042">
    <property type="protein sequence ID" value="PSF31686.1"/>
    <property type="molecule type" value="Genomic_DNA"/>
</dbReference>
<dbReference type="PROSITE" id="PS50011">
    <property type="entry name" value="PROTEIN_KINASE_DOM"/>
    <property type="match status" value="1"/>
</dbReference>
<keyword evidence="4" id="KW-0547">Nucleotide-binding</keyword>
<evidence type="ECO:0000256" key="8">
    <source>
        <dbReference type="ARBA" id="ARBA00048679"/>
    </source>
</evidence>
<dbReference type="PANTHER" id="PTHR24363:SF0">
    <property type="entry name" value="SERINE_THREONINE KINASE LIKE DOMAIN CONTAINING 1"/>
    <property type="match status" value="1"/>
</dbReference>
<keyword evidence="9" id="KW-1133">Transmembrane helix</keyword>
<dbReference type="OrthoDB" id="416165at2"/>
<keyword evidence="5" id="KW-0418">Kinase</keyword>
<reference evidence="11 12" key="2">
    <citation type="submission" date="2018-03" db="EMBL/GenBank/DDBJ databases">
        <authorList>
            <person name="Keele B.F."/>
        </authorList>
    </citation>
    <scope>NUCLEOTIDE SEQUENCE [LARGE SCALE GENOMIC DNA]</scope>
    <source>
        <strain evidence="11 12">CCALA 016</strain>
    </source>
</reference>
<evidence type="ECO:0000256" key="3">
    <source>
        <dbReference type="ARBA" id="ARBA00022679"/>
    </source>
</evidence>
<dbReference type="InterPro" id="IPR000719">
    <property type="entry name" value="Prot_kinase_dom"/>
</dbReference>
<feature type="transmembrane region" description="Helical" evidence="9">
    <location>
        <begin position="375"/>
        <end position="392"/>
    </location>
</feature>
<dbReference type="InterPro" id="IPR011009">
    <property type="entry name" value="Kinase-like_dom_sf"/>
</dbReference>
<accession>A0A2T1LRY3</accession>
<evidence type="ECO:0000256" key="7">
    <source>
        <dbReference type="ARBA" id="ARBA00047899"/>
    </source>
</evidence>
<evidence type="ECO:0000256" key="6">
    <source>
        <dbReference type="ARBA" id="ARBA00022840"/>
    </source>
</evidence>
<keyword evidence="6" id="KW-0067">ATP-binding</keyword>
<dbReference type="Proteomes" id="UP000239001">
    <property type="component" value="Unassembled WGS sequence"/>
</dbReference>
<dbReference type="SUPFAM" id="SSF56112">
    <property type="entry name" value="Protein kinase-like (PK-like)"/>
    <property type="match status" value="1"/>
</dbReference>
<dbReference type="GO" id="GO:0005524">
    <property type="term" value="F:ATP binding"/>
    <property type="evidence" value="ECO:0007669"/>
    <property type="project" value="UniProtKB-KW"/>
</dbReference>
<keyword evidence="9" id="KW-0812">Transmembrane</keyword>
<evidence type="ECO:0000256" key="9">
    <source>
        <dbReference type="SAM" id="Phobius"/>
    </source>
</evidence>
<keyword evidence="12" id="KW-1185">Reference proteome</keyword>
<dbReference type="PANTHER" id="PTHR24363">
    <property type="entry name" value="SERINE/THREONINE PROTEIN KINASE"/>
    <property type="match status" value="1"/>
</dbReference>
<dbReference type="AlphaFoldDB" id="A0A2T1LRY3"/>
<keyword evidence="9" id="KW-0472">Membrane</keyword>
<evidence type="ECO:0000259" key="10">
    <source>
        <dbReference type="PROSITE" id="PS50011"/>
    </source>
</evidence>
<keyword evidence="3" id="KW-0808">Transferase</keyword>
<sequence length="556" mass="63163">MQNLSKINYMLGQRLASRYQILKKLSSTQDHRTYLAQDCQSVGNLKCIIKQIHPPLSDSKTLEQARNLVQQETTKLAQLNDFPQTPKLLDNFEEAQAFYLVQEWIEGISLKVELSNIYHYSEEQVITFLQESLTILQFIHEKRIIHQNIKPSNWIRRQSDSCLVLVGLGNIKPLGNSLAATITSENSCYIAPEQLRNRPQLSSDLYSLGLIAIQALTGINPVNFDEDEQGKILWESHYKGLSSLPSILNKMISLAPQQRYSSSQENLAVLNSCFTPLQHTYRPTEILTIAQTPQSNSVVTTLPSQIELPPTIITTSELDTIPKYELLESHLLPQQNAHKIVNNNSEIIVNKISIEQKTAFKKILNFCQSTLGKKLGIGLMIGLIFLIIYKFLEMREQQQIANVINQIELLYNDGEYQKCIVQTNSVETIQINVPIEKRLELESKCILGSASQQAAQFHYDEALAIAVKISPNSPNYQQAQKYIDDWSLNVLEKANQFYQDHGDLNQSLEMLKGIPETSPIKKKAIEQSIEWRKDHQNKAGKTIIDLCQLDSNLCSQ</sequence>
<evidence type="ECO:0000256" key="1">
    <source>
        <dbReference type="ARBA" id="ARBA00012513"/>
    </source>
</evidence>
<evidence type="ECO:0000313" key="11">
    <source>
        <dbReference type="EMBL" id="PSF31686.1"/>
    </source>
</evidence>
<comment type="catalytic activity">
    <reaction evidence="7">
        <text>L-threonyl-[protein] + ATP = O-phospho-L-threonyl-[protein] + ADP + H(+)</text>
        <dbReference type="Rhea" id="RHEA:46608"/>
        <dbReference type="Rhea" id="RHEA-COMP:11060"/>
        <dbReference type="Rhea" id="RHEA-COMP:11605"/>
        <dbReference type="ChEBI" id="CHEBI:15378"/>
        <dbReference type="ChEBI" id="CHEBI:30013"/>
        <dbReference type="ChEBI" id="CHEBI:30616"/>
        <dbReference type="ChEBI" id="CHEBI:61977"/>
        <dbReference type="ChEBI" id="CHEBI:456216"/>
        <dbReference type="EC" id="2.7.11.1"/>
    </reaction>
</comment>
<evidence type="ECO:0000256" key="5">
    <source>
        <dbReference type="ARBA" id="ARBA00022777"/>
    </source>
</evidence>
<comment type="catalytic activity">
    <reaction evidence="8">
        <text>L-seryl-[protein] + ATP = O-phospho-L-seryl-[protein] + ADP + H(+)</text>
        <dbReference type="Rhea" id="RHEA:17989"/>
        <dbReference type="Rhea" id="RHEA-COMP:9863"/>
        <dbReference type="Rhea" id="RHEA-COMP:11604"/>
        <dbReference type="ChEBI" id="CHEBI:15378"/>
        <dbReference type="ChEBI" id="CHEBI:29999"/>
        <dbReference type="ChEBI" id="CHEBI:30616"/>
        <dbReference type="ChEBI" id="CHEBI:83421"/>
        <dbReference type="ChEBI" id="CHEBI:456216"/>
        <dbReference type="EC" id="2.7.11.1"/>
    </reaction>
</comment>
<dbReference type="GO" id="GO:0004674">
    <property type="term" value="F:protein serine/threonine kinase activity"/>
    <property type="evidence" value="ECO:0007669"/>
    <property type="project" value="UniProtKB-KW"/>
</dbReference>
<feature type="domain" description="Protein kinase" evidence="10">
    <location>
        <begin position="19"/>
        <end position="282"/>
    </location>
</feature>
<comment type="caution">
    <text evidence="11">The sequence shown here is derived from an EMBL/GenBank/DDBJ whole genome shotgun (WGS) entry which is preliminary data.</text>
</comment>
<dbReference type="RefSeq" id="WP_106459135.1">
    <property type="nucleotide sequence ID" value="NZ_PXOH01000042.1"/>
</dbReference>
<dbReference type="Gene3D" id="1.10.510.10">
    <property type="entry name" value="Transferase(Phosphotransferase) domain 1"/>
    <property type="match status" value="1"/>
</dbReference>
<keyword evidence="2" id="KW-0723">Serine/threonine-protein kinase</keyword>